<feature type="region of interest" description="Disordered" evidence="1">
    <location>
        <begin position="276"/>
        <end position="296"/>
    </location>
</feature>
<name>A0A9P6EIK2_9AGAR</name>
<feature type="region of interest" description="Disordered" evidence="1">
    <location>
        <begin position="338"/>
        <end position="357"/>
    </location>
</feature>
<dbReference type="EMBL" id="MU157840">
    <property type="protein sequence ID" value="KAF9530336.1"/>
    <property type="molecule type" value="Genomic_DNA"/>
</dbReference>
<keyword evidence="4" id="KW-1185">Reference proteome</keyword>
<feature type="region of interest" description="Disordered" evidence="1">
    <location>
        <begin position="368"/>
        <end position="387"/>
    </location>
</feature>
<keyword evidence="2" id="KW-0472">Membrane</keyword>
<evidence type="ECO:0000313" key="3">
    <source>
        <dbReference type="EMBL" id="KAF9530336.1"/>
    </source>
</evidence>
<keyword evidence="2" id="KW-0812">Transmembrane</keyword>
<dbReference type="AlphaFoldDB" id="A0A9P6EIK2"/>
<comment type="caution">
    <text evidence="3">The sequence shown here is derived from an EMBL/GenBank/DDBJ whole genome shotgun (WGS) entry which is preliminary data.</text>
</comment>
<evidence type="ECO:0000256" key="2">
    <source>
        <dbReference type="SAM" id="Phobius"/>
    </source>
</evidence>
<dbReference type="Proteomes" id="UP000807306">
    <property type="component" value="Unassembled WGS sequence"/>
</dbReference>
<sequence length="493" mass="54683">MSKYLARRVLVDDTDPRVVYSNAQDWSQDISGLRDNVGNFGKALKSTLHRSTTNGSFQFSFSGTSIDVFGFNDPKQNVTGIDTSWECFVDNAKVSSTEPFAFPENNWKFCSADTLPDGNHTLALNVASAGQPFWLDYLAYTPSNITPDDKLVFISQQDSELRYDASWSPLGDTWQMTRTPGALLSFDFNGTRLSWYALAPKELPSRKARASYSIDGGSETMFLIHGPGGNTTLYNQLIFETPILTQGPHSLQVKFMGDNTTTPLVLDYLIVETTQNGYSSPQPDPQTPQTPATSAVKSSRVNVAAITCGIIFPLLFIAILFLLVQTFRRRRRIQPAHPTRGFTLASPPPSPIGSSHKQSWLPHIPTSLFGPSRRTSAQTQETSHQVEEIDYPPARWKTFESSPPVQELTYHGLPNTQAFSPWKDSPARPSFVSATPPLPAGPGRPYSTDSPAIYSEERQIDDGDRSYYGGYQTRKEVMAHETSARNSMVKKGR</sequence>
<proteinExistence type="predicted"/>
<evidence type="ECO:0000313" key="4">
    <source>
        <dbReference type="Proteomes" id="UP000807306"/>
    </source>
</evidence>
<organism evidence="3 4">
    <name type="scientific">Crepidotus variabilis</name>
    <dbReference type="NCBI Taxonomy" id="179855"/>
    <lineage>
        <taxon>Eukaryota</taxon>
        <taxon>Fungi</taxon>
        <taxon>Dikarya</taxon>
        <taxon>Basidiomycota</taxon>
        <taxon>Agaricomycotina</taxon>
        <taxon>Agaricomycetes</taxon>
        <taxon>Agaricomycetidae</taxon>
        <taxon>Agaricales</taxon>
        <taxon>Agaricineae</taxon>
        <taxon>Crepidotaceae</taxon>
        <taxon>Crepidotus</taxon>
    </lineage>
</organism>
<dbReference type="OrthoDB" id="3029306at2759"/>
<evidence type="ECO:0008006" key="5">
    <source>
        <dbReference type="Google" id="ProtNLM"/>
    </source>
</evidence>
<feature type="transmembrane region" description="Helical" evidence="2">
    <location>
        <begin position="303"/>
        <end position="324"/>
    </location>
</feature>
<feature type="region of interest" description="Disordered" evidence="1">
    <location>
        <begin position="423"/>
        <end position="453"/>
    </location>
</feature>
<reference evidence="3" key="1">
    <citation type="submission" date="2020-11" db="EMBL/GenBank/DDBJ databases">
        <authorList>
            <consortium name="DOE Joint Genome Institute"/>
            <person name="Ahrendt S."/>
            <person name="Riley R."/>
            <person name="Andreopoulos W."/>
            <person name="Labutti K."/>
            <person name="Pangilinan J."/>
            <person name="Ruiz-Duenas F.J."/>
            <person name="Barrasa J.M."/>
            <person name="Sanchez-Garcia M."/>
            <person name="Camarero S."/>
            <person name="Miyauchi S."/>
            <person name="Serrano A."/>
            <person name="Linde D."/>
            <person name="Babiker R."/>
            <person name="Drula E."/>
            <person name="Ayuso-Fernandez I."/>
            <person name="Pacheco R."/>
            <person name="Padilla G."/>
            <person name="Ferreira P."/>
            <person name="Barriuso J."/>
            <person name="Kellner H."/>
            <person name="Castanera R."/>
            <person name="Alfaro M."/>
            <person name="Ramirez L."/>
            <person name="Pisabarro A.G."/>
            <person name="Kuo A."/>
            <person name="Tritt A."/>
            <person name="Lipzen A."/>
            <person name="He G."/>
            <person name="Yan M."/>
            <person name="Ng V."/>
            <person name="Cullen D."/>
            <person name="Martin F."/>
            <person name="Rosso M.-N."/>
            <person name="Henrissat B."/>
            <person name="Hibbett D."/>
            <person name="Martinez A.T."/>
            <person name="Grigoriev I.V."/>
        </authorList>
    </citation>
    <scope>NUCLEOTIDE SEQUENCE</scope>
    <source>
        <strain evidence="3">CBS 506.95</strain>
    </source>
</reference>
<gene>
    <name evidence="3" type="ORF">CPB83DRAFT_175431</name>
</gene>
<feature type="compositionally biased region" description="Polar residues" evidence="1">
    <location>
        <begin position="373"/>
        <end position="383"/>
    </location>
</feature>
<accession>A0A9P6EIK2</accession>
<dbReference type="Gene3D" id="2.60.120.260">
    <property type="entry name" value="Galactose-binding domain-like"/>
    <property type="match status" value="2"/>
</dbReference>
<protein>
    <recommendedName>
        <fullName evidence="5">Transmembrane protein</fullName>
    </recommendedName>
</protein>
<keyword evidence="2" id="KW-1133">Transmembrane helix</keyword>
<evidence type="ECO:0000256" key="1">
    <source>
        <dbReference type="SAM" id="MobiDB-lite"/>
    </source>
</evidence>